<evidence type="ECO:0000313" key="3">
    <source>
        <dbReference type="Proteomes" id="UP000436483"/>
    </source>
</evidence>
<dbReference type="Pfam" id="PF21834">
    <property type="entry name" value="DUF6894"/>
    <property type="match status" value="1"/>
</dbReference>
<reference evidence="2 3" key="1">
    <citation type="submission" date="2019-12" db="EMBL/GenBank/DDBJ databases">
        <authorList>
            <person name="Yuan C.-G."/>
        </authorList>
    </citation>
    <scope>NUCLEOTIDE SEQUENCE [LARGE SCALE GENOMIC DNA]</scope>
    <source>
        <strain evidence="2 3">KCTC 23863</strain>
    </source>
</reference>
<evidence type="ECO:0000259" key="1">
    <source>
        <dbReference type="Pfam" id="PF21834"/>
    </source>
</evidence>
<protein>
    <recommendedName>
        <fullName evidence="1">DUF6894 domain-containing protein</fullName>
    </recommendedName>
</protein>
<organism evidence="2 3">
    <name type="scientific">Microvirga makkahensis</name>
    <dbReference type="NCBI Taxonomy" id="1128670"/>
    <lineage>
        <taxon>Bacteria</taxon>
        <taxon>Pseudomonadati</taxon>
        <taxon>Pseudomonadota</taxon>
        <taxon>Alphaproteobacteria</taxon>
        <taxon>Hyphomicrobiales</taxon>
        <taxon>Methylobacteriaceae</taxon>
        <taxon>Microvirga</taxon>
    </lineage>
</organism>
<keyword evidence="3" id="KW-1185">Reference proteome</keyword>
<sequence>MQRYYFHITDGRRLYLDPTGFTLSCPAAARRHAIEDARCLLESWMARSTLPWRLEVHDSSGTLVCSVSLAEAAVSEARPLFHDEVDQAVWFEGNVETCIA</sequence>
<dbReference type="Proteomes" id="UP000436483">
    <property type="component" value="Unassembled WGS sequence"/>
</dbReference>
<dbReference type="InterPro" id="IPR054189">
    <property type="entry name" value="DUF6894"/>
</dbReference>
<comment type="caution">
    <text evidence="2">The sequence shown here is derived from an EMBL/GenBank/DDBJ whole genome shotgun (WGS) entry which is preliminary data.</text>
</comment>
<name>A0A7X3SQY0_9HYPH</name>
<dbReference type="EMBL" id="WURB01000018">
    <property type="protein sequence ID" value="MXQ13594.1"/>
    <property type="molecule type" value="Genomic_DNA"/>
</dbReference>
<proteinExistence type="predicted"/>
<accession>A0A7X3SQY0</accession>
<reference evidence="2 3" key="2">
    <citation type="submission" date="2020-01" db="EMBL/GenBank/DDBJ databases">
        <title>Microvirga sp. nov., an arsenate reduction bacterium isolated from Tibet hotspring sediments.</title>
        <authorList>
            <person name="Xian W.-D."/>
            <person name="Li W.-J."/>
        </authorList>
    </citation>
    <scope>NUCLEOTIDE SEQUENCE [LARGE SCALE GENOMIC DNA]</scope>
    <source>
        <strain evidence="2 3">KCTC 23863</strain>
    </source>
</reference>
<dbReference type="OrthoDB" id="8244332at2"/>
<feature type="domain" description="DUF6894" evidence="1">
    <location>
        <begin position="3"/>
        <end position="69"/>
    </location>
</feature>
<dbReference type="RefSeq" id="WP_160886732.1">
    <property type="nucleotide sequence ID" value="NZ_WURB01000018.1"/>
</dbReference>
<dbReference type="AlphaFoldDB" id="A0A7X3SQY0"/>
<gene>
    <name evidence="2" type="ORF">GR328_19445</name>
</gene>
<evidence type="ECO:0000313" key="2">
    <source>
        <dbReference type="EMBL" id="MXQ13594.1"/>
    </source>
</evidence>